<evidence type="ECO:0000256" key="4">
    <source>
        <dbReference type="ARBA" id="ARBA00023015"/>
    </source>
</evidence>
<accession>A0A6J7FRW8</accession>
<dbReference type="AlphaFoldDB" id="A0A6J7FRW8"/>
<dbReference type="EMBL" id="CAFBPQ010000003">
    <property type="protein sequence ID" value="CAB5014140.1"/>
    <property type="molecule type" value="Genomic_DNA"/>
</dbReference>
<sequence length="144" mass="16034">MNPTEVITQRLRAQGLRLTPQKRVVIGLLQNNTAHPTVDSLYENARQEVPSISRRTVYQTVNDLESMGEVTLLDLGTGSVRVDPNVEHPHHHMICSECGVVRDAVIDVSALTPSARDRRDFDVTDVEVNFRGVCRNCQDNGKTA</sequence>
<dbReference type="InterPro" id="IPR036390">
    <property type="entry name" value="WH_DNA-bd_sf"/>
</dbReference>
<dbReference type="InterPro" id="IPR002481">
    <property type="entry name" value="FUR"/>
</dbReference>
<evidence type="ECO:0000313" key="7">
    <source>
        <dbReference type="EMBL" id="CAB4730962.1"/>
    </source>
</evidence>
<name>A0A6J7FRW8_9ZZZZ</name>
<dbReference type="GO" id="GO:1900376">
    <property type="term" value="P:regulation of secondary metabolite biosynthetic process"/>
    <property type="evidence" value="ECO:0007669"/>
    <property type="project" value="TreeGrafter"/>
</dbReference>
<dbReference type="EMBL" id="CAFBMM010000008">
    <property type="protein sequence ID" value="CAB4898512.1"/>
    <property type="molecule type" value="Genomic_DNA"/>
</dbReference>
<dbReference type="GO" id="GO:0008270">
    <property type="term" value="F:zinc ion binding"/>
    <property type="evidence" value="ECO:0007669"/>
    <property type="project" value="TreeGrafter"/>
</dbReference>
<protein>
    <submittedName>
        <fullName evidence="8">Unannotated protein</fullName>
    </submittedName>
</protein>
<dbReference type="PANTHER" id="PTHR33202:SF22">
    <property type="entry name" value="HYDROGEN PEROXIDE SENSITIVE REPRESSOR"/>
    <property type="match status" value="1"/>
</dbReference>
<evidence type="ECO:0000256" key="6">
    <source>
        <dbReference type="ARBA" id="ARBA00023163"/>
    </source>
</evidence>
<dbReference type="GO" id="GO:0003700">
    <property type="term" value="F:DNA-binding transcription factor activity"/>
    <property type="evidence" value="ECO:0007669"/>
    <property type="project" value="InterPro"/>
</dbReference>
<dbReference type="GO" id="GO:0045892">
    <property type="term" value="P:negative regulation of DNA-templated transcription"/>
    <property type="evidence" value="ECO:0007669"/>
    <property type="project" value="TreeGrafter"/>
</dbReference>
<evidence type="ECO:0000256" key="2">
    <source>
        <dbReference type="ARBA" id="ARBA00022491"/>
    </source>
</evidence>
<comment type="similarity">
    <text evidence="1">Belongs to the Fur family.</text>
</comment>
<keyword evidence="4" id="KW-0805">Transcription regulation</keyword>
<dbReference type="EMBL" id="CAEZYK010000087">
    <property type="protein sequence ID" value="CAB4730962.1"/>
    <property type="molecule type" value="Genomic_DNA"/>
</dbReference>
<dbReference type="InterPro" id="IPR043135">
    <property type="entry name" value="Fur_C"/>
</dbReference>
<keyword evidence="6" id="KW-0804">Transcription</keyword>
<evidence type="ECO:0000313" key="8">
    <source>
        <dbReference type="EMBL" id="CAB4898512.1"/>
    </source>
</evidence>
<dbReference type="Gene3D" id="3.30.1490.190">
    <property type="match status" value="1"/>
</dbReference>
<reference evidence="8" key="1">
    <citation type="submission" date="2020-05" db="EMBL/GenBank/DDBJ databases">
        <authorList>
            <person name="Chiriac C."/>
            <person name="Salcher M."/>
            <person name="Ghai R."/>
            <person name="Kavagutti S V."/>
        </authorList>
    </citation>
    <scope>NUCLEOTIDE SEQUENCE</scope>
</reference>
<dbReference type="CDD" id="cd07153">
    <property type="entry name" value="Fur_like"/>
    <property type="match status" value="1"/>
</dbReference>
<dbReference type="EMBL" id="CAFBOF010000002">
    <property type="protein sequence ID" value="CAB4968943.1"/>
    <property type="molecule type" value="Genomic_DNA"/>
</dbReference>
<keyword evidence="3" id="KW-0862">Zinc</keyword>
<dbReference type="GO" id="GO:0000976">
    <property type="term" value="F:transcription cis-regulatory region binding"/>
    <property type="evidence" value="ECO:0007669"/>
    <property type="project" value="TreeGrafter"/>
</dbReference>
<dbReference type="PANTHER" id="PTHR33202">
    <property type="entry name" value="ZINC UPTAKE REGULATION PROTEIN"/>
    <property type="match status" value="1"/>
</dbReference>
<keyword evidence="2" id="KW-0678">Repressor</keyword>
<keyword evidence="5" id="KW-0238">DNA-binding</keyword>
<dbReference type="SUPFAM" id="SSF46785">
    <property type="entry name" value="Winged helix' DNA-binding domain"/>
    <property type="match status" value="1"/>
</dbReference>
<proteinExistence type="inferred from homology"/>
<evidence type="ECO:0000256" key="3">
    <source>
        <dbReference type="ARBA" id="ARBA00022833"/>
    </source>
</evidence>
<dbReference type="InterPro" id="IPR036388">
    <property type="entry name" value="WH-like_DNA-bd_sf"/>
</dbReference>
<evidence type="ECO:0000256" key="1">
    <source>
        <dbReference type="ARBA" id="ARBA00007957"/>
    </source>
</evidence>
<evidence type="ECO:0000313" key="9">
    <source>
        <dbReference type="EMBL" id="CAB4968943.1"/>
    </source>
</evidence>
<organism evidence="8">
    <name type="scientific">freshwater metagenome</name>
    <dbReference type="NCBI Taxonomy" id="449393"/>
    <lineage>
        <taxon>unclassified sequences</taxon>
        <taxon>metagenomes</taxon>
        <taxon>ecological metagenomes</taxon>
    </lineage>
</organism>
<evidence type="ECO:0000256" key="5">
    <source>
        <dbReference type="ARBA" id="ARBA00023125"/>
    </source>
</evidence>
<dbReference type="Pfam" id="PF01475">
    <property type="entry name" value="FUR"/>
    <property type="match status" value="1"/>
</dbReference>
<dbReference type="Gene3D" id="1.10.10.10">
    <property type="entry name" value="Winged helix-like DNA-binding domain superfamily/Winged helix DNA-binding domain"/>
    <property type="match status" value="1"/>
</dbReference>
<gene>
    <name evidence="7" type="ORF">UFOPK2683_01279</name>
    <name evidence="8" type="ORF">UFOPK3605_00345</name>
    <name evidence="9" type="ORF">UFOPK3897_00170</name>
    <name evidence="10" type="ORF">UFOPK4121_00223</name>
</gene>
<evidence type="ECO:0000313" key="10">
    <source>
        <dbReference type="EMBL" id="CAB5014140.1"/>
    </source>
</evidence>